<name>A0A1E8FC09_9ALTE</name>
<keyword evidence="1" id="KW-1133">Transmembrane helix</keyword>
<organism evidence="2 3">
    <name type="scientific">Alteromonas lipolytica</name>
    <dbReference type="NCBI Taxonomy" id="1856405"/>
    <lineage>
        <taxon>Bacteria</taxon>
        <taxon>Pseudomonadati</taxon>
        <taxon>Pseudomonadota</taxon>
        <taxon>Gammaproteobacteria</taxon>
        <taxon>Alteromonadales</taxon>
        <taxon>Alteromonadaceae</taxon>
        <taxon>Alteromonas/Salinimonas group</taxon>
        <taxon>Alteromonas</taxon>
    </lineage>
</organism>
<proteinExistence type="predicted"/>
<comment type="caution">
    <text evidence="2">The sequence shown here is derived from an EMBL/GenBank/DDBJ whole genome shotgun (WGS) entry which is preliminary data.</text>
</comment>
<dbReference type="OrthoDB" id="5739727at2"/>
<keyword evidence="1" id="KW-0472">Membrane</keyword>
<evidence type="ECO:0000313" key="2">
    <source>
        <dbReference type="EMBL" id="OFI33033.1"/>
    </source>
</evidence>
<dbReference type="AlphaFoldDB" id="A0A1E8FC09"/>
<protein>
    <submittedName>
        <fullName evidence="2">Uncharacterized protein</fullName>
    </submittedName>
</protein>
<dbReference type="RefSeq" id="WP_070177410.1">
    <property type="nucleotide sequence ID" value="NZ_BMJR01000002.1"/>
</dbReference>
<feature type="transmembrane region" description="Helical" evidence="1">
    <location>
        <begin position="38"/>
        <end position="60"/>
    </location>
</feature>
<gene>
    <name evidence="2" type="ORF">BFC17_01800</name>
</gene>
<evidence type="ECO:0000256" key="1">
    <source>
        <dbReference type="SAM" id="Phobius"/>
    </source>
</evidence>
<keyword evidence="1" id="KW-0812">Transmembrane</keyword>
<keyword evidence="3" id="KW-1185">Reference proteome</keyword>
<dbReference type="Proteomes" id="UP000176037">
    <property type="component" value="Unassembled WGS sequence"/>
</dbReference>
<feature type="transmembrane region" description="Helical" evidence="1">
    <location>
        <begin position="6"/>
        <end position="26"/>
    </location>
</feature>
<sequence length="70" mass="7533">MNINATLVGQMVFVLAVIMAVAGYFLGKRKTQSPVLTALIGFFSALMPPLALVFLTVLVLKKDVQVTADH</sequence>
<evidence type="ECO:0000313" key="3">
    <source>
        <dbReference type="Proteomes" id="UP000176037"/>
    </source>
</evidence>
<accession>A0A1E8FC09</accession>
<reference evidence="2 3" key="1">
    <citation type="submission" date="2016-09" db="EMBL/GenBank/DDBJ databases">
        <title>Alteromonas lipolytica, a new species isolated from sea water.</title>
        <authorList>
            <person name="Wu Y.-H."/>
            <person name="Cheng H."/>
            <person name="Xu X.-W."/>
        </authorList>
    </citation>
    <scope>NUCLEOTIDE SEQUENCE [LARGE SCALE GENOMIC DNA]</scope>
    <source>
        <strain evidence="2 3">JW12</strain>
    </source>
</reference>
<dbReference type="EMBL" id="MJIC01000015">
    <property type="protein sequence ID" value="OFI33033.1"/>
    <property type="molecule type" value="Genomic_DNA"/>
</dbReference>